<dbReference type="SUPFAM" id="SSF103473">
    <property type="entry name" value="MFS general substrate transporter"/>
    <property type="match status" value="1"/>
</dbReference>
<evidence type="ECO:0000256" key="6">
    <source>
        <dbReference type="SAM" id="MobiDB-lite"/>
    </source>
</evidence>
<feature type="transmembrane region" description="Helical" evidence="7">
    <location>
        <begin position="360"/>
        <end position="384"/>
    </location>
</feature>
<dbReference type="EMBL" id="CP104562">
    <property type="protein sequence ID" value="UXH78689.1"/>
    <property type="molecule type" value="Genomic_DNA"/>
</dbReference>
<protein>
    <submittedName>
        <fullName evidence="8">MFS transporter</fullName>
    </submittedName>
</protein>
<organism evidence="8 9">
    <name type="scientific">Roseateles amylovorans</name>
    <dbReference type="NCBI Taxonomy" id="2978473"/>
    <lineage>
        <taxon>Bacteria</taxon>
        <taxon>Pseudomonadati</taxon>
        <taxon>Pseudomonadota</taxon>
        <taxon>Betaproteobacteria</taxon>
        <taxon>Burkholderiales</taxon>
        <taxon>Sphaerotilaceae</taxon>
        <taxon>Roseateles</taxon>
    </lineage>
</organism>
<keyword evidence="2" id="KW-0813">Transport</keyword>
<feature type="transmembrane region" description="Helical" evidence="7">
    <location>
        <begin position="424"/>
        <end position="446"/>
    </location>
</feature>
<dbReference type="InterPro" id="IPR004752">
    <property type="entry name" value="AmpG_permease/AT-1"/>
</dbReference>
<dbReference type="PANTHER" id="PTHR12778">
    <property type="entry name" value="SOLUTE CARRIER FAMILY 33 ACETYL-COA TRANSPORTER -RELATED"/>
    <property type="match status" value="1"/>
</dbReference>
<keyword evidence="5 7" id="KW-0472">Membrane</keyword>
<feature type="transmembrane region" description="Helical" evidence="7">
    <location>
        <begin position="133"/>
        <end position="151"/>
    </location>
</feature>
<comment type="subcellular location">
    <subcellularLocation>
        <location evidence="1">Membrane</location>
        <topology evidence="1">Multi-pass membrane protein</topology>
    </subcellularLocation>
</comment>
<feature type="compositionally biased region" description="Low complexity" evidence="6">
    <location>
        <begin position="1"/>
        <end position="31"/>
    </location>
</feature>
<evidence type="ECO:0000256" key="5">
    <source>
        <dbReference type="ARBA" id="ARBA00023136"/>
    </source>
</evidence>
<dbReference type="Proteomes" id="UP001064933">
    <property type="component" value="Chromosome"/>
</dbReference>
<feature type="region of interest" description="Disordered" evidence="6">
    <location>
        <begin position="1"/>
        <end position="32"/>
    </location>
</feature>
<proteinExistence type="predicted"/>
<keyword evidence="3 7" id="KW-0812">Transmembrane</keyword>
<evidence type="ECO:0000256" key="2">
    <source>
        <dbReference type="ARBA" id="ARBA00022448"/>
    </source>
</evidence>
<keyword evidence="4 7" id="KW-1133">Transmembrane helix</keyword>
<feature type="transmembrane region" description="Helical" evidence="7">
    <location>
        <begin position="51"/>
        <end position="72"/>
    </location>
</feature>
<feature type="transmembrane region" description="Helical" evidence="7">
    <location>
        <begin position="334"/>
        <end position="354"/>
    </location>
</feature>
<name>A0ABY6AZV0_9BURK</name>
<evidence type="ECO:0000313" key="8">
    <source>
        <dbReference type="EMBL" id="UXH78689.1"/>
    </source>
</evidence>
<keyword evidence="9" id="KW-1185">Reference proteome</keyword>
<dbReference type="RefSeq" id="WP_261758520.1">
    <property type="nucleotide sequence ID" value="NZ_CP104562.2"/>
</dbReference>
<accession>A0ABY6AZV0</accession>
<gene>
    <name evidence="8" type="ORF">N4261_01745</name>
</gene>
<feature type="transmembrane region" description="Helical" evidence="7">
    <location>
        <begin position="207"/>
        <end position="228"/>
    </location>
</feature>
<feature type="transmembrane region" description="Helical" evidence="7">
    <location>
        <begin position="108"/>
        <end position="126"/>
    </location>
</feature>
<dbReference type="InterPro" id="IPR036259">
    <property type="entry name" value="MFS_trans_sf"/>
</dbReference>
<dbReference type="Gene3D" id="1.20.1250.20">
    <property type="entry name" value="MFS general substrate transporter like domains"/>
    <property type="match status" value="1"/>
</dbReference>
<dbReference type="InterPro" id="IPR011701">
    <property type="entry name" value="MFS"/>
</dbReference>
<evidence type="ECO:0000256" key="7">
    <source>
        <dbReference type="SAM" id="Phobius"/>
    </source>
</evidence>
<reference evidence="8" key="1">
    <citation type="submission" date="2022-10" db="EMBL/GenBank/DDBJ databases">
        <title>Characterization and whole genome sequencing of a new Roseateles species, isolated from fresh water.</title>
        <authorList>
            <person name="Guliayeva D.Y."/>
            <person name="Akhremchuk A.E."/>
            <person name="Sikolenko M.A."/>
            <person name="Valentovich L.N."/>
            <person name="Sidarenka A.V."/>
        </authorList>
    </citation>
    <scope>NUCLEOTIDE SEQUENCE</scope>
    <source>
        <strain evidence="8">BIM B-1768</strain>
    </source>
</reference>
<feature type="transmembrane region" description="Helical" evidence="7">
    <location>
        <begin position="396"/>
        <end position="418"/>
    </location>
</feature>
<feature type="transmembrane region" description="Helical" evidence="7">
    <location>
        <begin position="249"/>
        <end position="272"/>
    </location>
</feature>
<dbReference type="Pfam" id="PF07690">
    <property type="entry name" value="MFS_1"/>
    <property type="match status" value="1"/>
</dbReference>
<evidence type="ECO:0000313" key="9">
    <source>
        <dbReference type="Proteomes" id="UP001064933"/>
    </source>
</evidence>
<feature type="transmembrane region" description="Helical" evidence="7">
    <location>
        <begin position="305"/>
        <end position="327"/>
    </location>
</feature>
<sequence>MQAAPSPSSSSKSPPSPHPASASQDAGSAAATRDRAEAGSRSAWGWVPPLYFAQGLPYVVVMTLSVILYKNLEVSNTDIALYTSWLYLPWVIKPLWSPLVELMGTKRLWIVVLQFVVGASLAMVALTLPMDRFFQLSLAVFWLMAFASASHDIAADGFYLLALEQHQQAAFVGVRSTFYRLANIGGQGGLVWLAGELRERGDSWVTAWQGVMAVLAGIFLLLAAYHAWRLPTPAIDRPAAPGERHWKTFFTIFADFFRKPEIAVIIGFLLLYRFPEAQLLKLATPFLLDPVSAGGLGLTNKEVGLAYGTVGLTALTLGGLLGGWIISRVGLKQALWPLVLAMHLPNVVFLAMAWAHPGSLAVICGALAIEQFGYGLGFTAYLMVMILVADGPHKTAHYALCTGFMALGMMLPGMWSGWLQDQLGYLHFFGWVLIATVPSLVMTALIRVPEGFGRKAPAA</sequence>
<evidence type="ECO:0000256" key="4">
    <source>
        <dbReference type="ARBA" id="ARBA00022989"/>
    </source>
</evidence>
<evidence type="ECO:0000256" key="1">
    <source>
        <dbReference type="ARBA" id="ARBA00004141"/>
    </source>
</evidence>
<dbReference type="PANTHER" id="PTHR12778:SF10">
    <property type="entry name" value="MAJOR FACILITATOR SUPERFAMILY DOMAIN-CONTAINING PROTEIN 3"/>
    <property type="match status" value="1"/>
</dbReference>
<evidence type="ECO:0000256" key="3">
    <source>
        <dbReference type="ARBA" id="ARBA00022692"/>
    </source>
</evidence>